<evidence type="ECO:0000256" key="1">
    <source>
        <dbReference type="ARBA" id="ARBA00004141"/>
    </source>
</evidence>
<keyword evidence="2 5" id="KW-0812">Transmembrane</keyword>
<accession>A0A0A9ZHK5</accession>
<sequence length="555" mass="62179">MEVMEVDDILEEVGQSGPYQALFFILLFLVDIQTSFFPISFVFTAAELQYRCLVPECETLNNATYNDPESLKYIPLLNGNPSKCFRYRPSNADNSSCFSSNFMTNNTDKCPQSQLVYDSPRTSIASDFDLLCDDNRWMLSLVGTANNIGQFGGYLTFGVISDKYGRKHSLIGALVASTIFGVLRSYATSYAWFLTFEFADAFVSTGIFAVTYCLAMEILGPDKRLLGGALLQCFYAVGQTILGLVAWQVLSWRVFLRILYYPGILFFSYYWLIPESLRWLIVNKRFDEAIKVLEKIGKINKKPLSARTKHNLYILKSKVIEGKDHEEANKMLASTMSMGMEEERHPIRTSLKSKIILLRVVICSFCWMTNIFVYAGLSLNSVFISGHQHANFILTSLVEIPANMLIYPLLNRCGRRGSQLGSLFLSGISLLAFPFIPADLAVLQLILYLFGKVMITISFSVLYVYFSELFPTNARNTLLATCALFSRIGSISAPLTPLLTPYINPVIVFAIFSLLGGLSALLLPETRYSGLPDTLLDAESIGKKKGENMKQGCEE</sequence>
<dbReference type="GO" id="GO:0022857">
    <property type="term" value="F:transmembrane transporter activity"/>
    <property type="evidence" value="ECO:0007669"/>
    <property type="project" value="InterPro"/>
</dbReference>
<dbReference type="EMBL" id="GBHO01000271">
    <property type="protein sequence ID" value="JAG43333.1"/>
    <property type="molecule type" value="Transcribed_RNA"/>
</dbReference>
<feature type="transmembrane region" description="Helical" evidence="5">
    <location>
        <begin position="502"/>
        <end position="523"/>
    </location>
</feature>
<dbReference type="AlphaFoldDB" id="A0A0A9ZHK5"/>
<gene>
    <name evidence="7" type="primary">Orct_11</name>
    <name evidence="7" type="ORF">CM83_58189</name>
</gene>
<name>A0A0A9ZHK5_LYGHE</name>
<dbReference type="Pfam" id="PF00083">
    <property type="entry name" value="Sugar_tr"/>
    <property type="match status" value="1"/>
</dbReference>
<feature type="domain" description="Major facilitator superfamily (MFS) profile" evidence="6">
    <location>
        <begin position="19"/>
        <end position="528"/>
    </location>
</feature>
<dbReference type="InterPro" id="IPR036259">
    <property type="entry name" value="MFS_trans_sf"/>
</dbReference>
<dbReference type="PROSITE" id="PS50850">
    <property type="entry name" value="MFS"/>
    <property type="match status" value="1"/>
</dbReference>
<dbReference type="PANTHER" id="PTHR24064">
    <property type="entry name" value="SOLUTE CARRIER FAMILY 22 MEMBER"/>
    <property type="match status" value="1"/>
</dbReference>
<feature type="transmembrane region" description="Helical" evidence="5">
    <location>
        <begin position="417"/>
        <end position="436"/>
    </location>
</feature>
<dbReference type="InterPro" id="IPR005828">
    <property type="entry name" value="MFS_sugar_transport-like"/>
</dbReference>
<evidence type="ECO:0000256" key="2">
    <source>
        <dbReference type="ARBA" id="ARBA00022692"/>
    </source>
</evidence>
<evidence type="ECO:0000256" key="4">
    <source>
        <dbReference type="ARBA" id="ARBA00023136"/>
    </source>
</evidence>
<dbReference type="SUPFAM" id="SSF103473">
    <property type="entry name" value="MFS general substrate transporter"/>
    <property type="match status" value="1"/>
</dbReference>
<evidence type="ECO:0000259" key="6">
    <source>
        <dbReference type="PROSITE" id="PS50850"/>
    </source>
</evidence>
<organism evidence="7">
    <name type="scientific">Lygus hesperus</name>
    <name type="common">Western plant bug</name>
    <dbReference type="NCBI Taxonomy" id="30085"/>
    <lineage>
        <taxon>Eukaryota</taxon>
        <taxon>Metazoa</taxon>
        <taxon>Ecdysozoa</taxon>
        <taxon>Arthropoda</taxon>
        <taxon>Hexapoda</taxon>
        <taxon>Insecta</taxon>
        <taxon>Pterygota</taxon>
        <taxon>Neoptera</taxon>
        <taxon>Paraneoptera</taxon>
        <taxon>Hemiptera</taxon>
        <taxon>Heteroptera</taxon>
        <taxon>Panheteroptera</taxon>
        <taxon>Cimicomorpha</taxon>
        <taxon>Miridae</taxon>
        <taxon>Mirini</taxon>
        <taxon>Lygus</taxon>
    </lineage>
</organism>
<feature type="transmembrane region" description="Helical" evidence="5">
    <location>
        <begin position="254"/>
        <end position="273"/>
    </location>
</feature>
<reference evidence="7" key="1">
    <citation type="journal article" date="2014" name="PLoS ONE">
        <title>Transcriptome-Based Identification of ABC Transporters in the Western Tarnished Plant Bug Lygus hesperus.</title>
        <authorList>
            <person name="Hull J.J."/>
            <person name="Chaney K."/>
            <person name="Geib S.M."/>
            <person name="Fabrick J.A."/>
            <person name="Brent C.S."/>
            <person name="Walsh D."/>
            <person name="Lavine L.C."/>
        </authorList>
    </citation>
    <scope>NUCLEOTIDE SEQUENCE</scope>
</reference>
<feature type="transmembrane region" description="Helical" evidence="5">
    <location>
        <begin position="442"/>
        <end position="466"/>
    </location>
</feature>
<keyword evidence="3 5" id="KW-1133">Transmembrane helix</keyword>
<dbReference type="GO" id="GO:0016020">
    <property type="term" value="C:membrane"/>
    <property type="evidence" value="ECO:0007669"/>
    <property type="project" value="UniProtKB-SubCell"/>
</dbReference>
<protein>
    <submittedName>
        <fullName evidence="7">Organic cation transporter protein</fullName>
    </submittedName>
</protein>
<evidence type="ECO:0000256" key="3">
    <source>
        <dbReference type="ARBA" id="ARBA00022989"/>
    </source>
</evidence>
<feature type="transmembrane region" description="Helical" evidence="5">
    <location>
        <begin position="226"/>
        <end position="248"/>
    </location>
</feature>
<comment type="subcellular location">
    <subcellularLocation>
        <location evidence="1">Membrane</location>
        <topology evidence="1">Multi-pass membrane protein</topology>
    </subcellularLocation>
</comment>
<proteinExistence type="predicted"/>
<feature type="transmembrane region" description="Helical" evidence="5">
    <location>
        <begin position="193"/>
        <end position="214"/>
    </location>
</feature>
<feature type="transmembrane region" description="Helical" evidence="5">
    <location>
        <begin position="478"/>
        <end position="496"/>
    </location>
</feature>
<evidence type="ECO:0000256" key="5">
    <source>
        <dbReference type="SAM" id="Phobius"/>
    </source>
</evidence>
<feature type="transmembrane region" description="Helical" evidence="5">
    <location>
        <begin position="356"/>
        <end position="377"/>
    </location>
</feature>
<dbReference type="InterPro" id="IPR020846">
    <property type="entry name" value="MFS_dom"/>
</dbReference>
<dbReference type="CDD" id="cd17317">
    <property type="entry name" value="MFS_SLC22"/>
    <property type="match status" value="1"/>
</dbReference>
<keyword evidence="4 5" id="KW-0472">Membrane</keyword>
<feature type="transmembrane region" description="Helical" evidence="5">
    <location>
        <begin position="170"/>
        <end position="187"/>
    </location>
</feature>
<evidence type="ECO:0000313" key="7">
    <source>
        <dbReference type="EMBL" id="JAG43333.1"/>
    </source>
</evidence>
<feature type="transmembrane region" description="Helical" evidence="5">
    <location>
        <begin position="389"/>
        <end position="410"/>
    </location>
</feature>
<reference evidence="7" key="2">
    <citation type="submission" date="2014-07" db="EMBL/GenBank/DDBJ databases">
        <authorList>
            <person name="Hull J."/>
        </authorList>
    </citation>
    <scope>NUCLEOTIDE SEQUENCE</scope>
</reference>
<feature type="transmembrane region" description="Helical" evidence="5">
    <location>
        <begin position="20"/>
        <end position="43"/>
    </location>
</feature>
<dbReference type="Gene3D" id="1.20.1250.20">
    <property type="entry name" value="MFS general substrate transporter like domains"/>
    <property type="match status" value="1"/>
</dbReference>